<feature type="region of interest" description="Disordered" evidence="1">
    <location>
        <begin position="64"/>
        <end position="103"/>
    </location>
</feature>
<gene>
    <name evidence="2" type="ORF">OEZ85_011847</name>
</gene>
<reference evidence="2 3" key="1">
    <citation type="submission" date="2023-05" db="EMBL/GenBank/DDBJ databases">
        <title>A 100% complete, gapless, phased diploid assembly of the Scenedesmus obliquus UTEX 3031 genome.</title>
        <authorList>
            <person name="Biondi T.C."/>
            <person name="Hanschen E.R."/>
            <person name="Kwon T."/>
            <person name="Eng W."/>
            <person name="Kruse C.P.S."/>
            <person name="Koehler S.I."/>
            <person name="Kunde Y."/>
            <person name="Gleasner C.D."/>
            <person name="You Mak K.T."/>
            <person name="Polle J."/>
            <person name="Hovde B.T."/>
            <person name="Starkenburg S.R."/>
        </authorList>
    </citation>
    <scope>NUCLEOTIDE SEQUENCE [LARGE SCALE GENOMIC DNA]</scope>
    <source>
        <strain evidence="2 3">DOE0152z</strain>
    </source>
</reference>
<organism evidence="2 3">
    <name type="scientific">Tetradesmus obliquus</name>
    <name type="common">Green alga</name>
    <name type="synonym">Acutodesmus obliquus</name>
    <dbReference type="NCBI Taxonomy" id="3088"/>
    <lineage>
        <taxon>Eukaryota</taxon>
        <taxon>Viridiplantae</taxon>
        <taxon>Chlorophyta</taxon>
        <taxon>core chlorophytes</taxon>
        <taxon>Chlorophyceae</taxon>
        <taxon>CS clade</taxon>
        <taxon>Sphaeropleales</taxon>
        <taxon>Scenedesmaceae</taxon>
        <taxon>Tetradesmus</taxon>
    </lineage>
</organism>
<accession>A0ABY8TRK0</accession>
<evidence type="ECO:0000313" key="2">
    <source>
        <dbReference type="EMBL" id="WIA11752.1"/>
    </source>
</evidence>
<evidence type="ECO:0000313" key="3">
    <source>
        <dbReference type="Proteomes" id="UP001244341"/>
    </source>
</evidence>
<feature type="compositionally biased region" description="Low complexity" evidence="1">
    <location>
        <begin position="85"/>
        <end position="103"/>
    </location>
</feature>
<proteinExistence type="predicted"/>
<feature type="compositionally biased region" description="Polar residues" evidence="1">
    <location>
        <begin position="64"/>
        <end position="80"/>
    </location>
</feature>
<evidence type="ECO:0000256" key="1">
    <source>
        <dbReference type="SAM" id="MobiDB-lite"/>
    </source>
</evidence>
<feature type="region of interest" description="Disordered" evidence="1">
    <location>
        <begin position="145"/>
        <end position="171"/>
    </location>
</feature>
<name>A0ABY8TRK0_TETOB</name>
<protein>
    <submittedName>
        <fullName evidence="2">Uncharacterized protein</fullName>
    </submittedName>
</protein>
<sequence length="278" mass="29074">MRAVTPAGMQSWTALAGRRIRTCEDLFWALSIVLVAWLLQQAIEASNSNQAVKTALLAPKSCQVQHSSPTPQECPQQPLQESGEDGSSSSSSSSQGQQEAASAKPAAASTFTVAFIYVDAGCSSERSSDSAADNSFPVEQAQLAEQDDTAADDHCCTSRQQQQHPAAAAAAAAKGKLQVPAADSDTLQQQEACAVQPGSLPVAAAAAAAAAAAVVVVQQQAAVVKLSWLQRTHQAAWQLRRPRQDGGCVGIVWWGLLFLVECGSHTHRIAFANALIAS</sequence>
<keyword evidence="3" id="KW-1185">Reference proteome</keyword>
<dbReference type="Proteomes" id="UP001244341">
    <property type="component" value="Chromosome 3b"/>
</dbReference>
<dbReference type="EMBL" id="CP126210">
    <property type="protein sequence ID" value="WIA11752.1"/>
    <property type="molecule type" value="Genomic_DNA"/>
</dbReference>